<dbReference type="Proteomes" id="UP000620266">
    <property type="component" value="Unassembled WGS sequence"/>
</dbReference>
<dbReference type="Pfam" id="PF21214">
    <property type="entry name" value="WHD_2nd_SelB_bact"/>
    <property type="match status" value="1"/>
</dbReference>
<dbReference type="InterPro" id="IPR015190">
    <property type="entry name" value="Elong_fac_SelB-wing-hlx_typ-2"/>
</dbReference>
<dbReference type="PANTHER" id="PTHR43721">
    <property type="entry name" value="ELONGATION FACTOR TU-RELATED"/>
    <property type="match status" value="1"/>
</dbReference>
<dbReference type="InterPro" id="IPR004535">
    <property type="entry name" value="Transl_elong_SelB"/>
</dbReference>
<dbReference type="Pfam" id="PF03144">
    <property type="entry name" value="GTP_EFTU_D2"/>
    <property type="match status" value="1"/>
</dbReference>
<dbReference type="Gene3D" id="1.10.10.10">
    <property type="entry name" value="Winged helix-like DNA-binding domain superfamily/Winged helix DNA-binding domain"/>
    <property type="match status" value="1"/>
</dbReference>
<dbReference type="Pfam" id="PF09107">
    <property type="entry name" value="WHD_3rd_SelB"/>
    <property type="match status" value="1"/>
</dbReference>
<dbReference type="InterPro" id="IPR050055">
    <property type="entry name" value="EF-Tu_GTPase"/>
</dbReference>
<feature type="domain" description="Tr-type G" evidence="9">
    <location>
        <begin position="1"/>
        <end position="168"/>
    </location>
</feature>
<dbReference type="SUPFAM" id="SSF52540">
    <property type="entry name" value="P-loop containing nucleoside triphosphate hydrolases"/>
    <property type="match status" value="1"/>
</dbReference>
<evidence type="ECO:0000256" key="7">
    <source>
        <dbReference type="ARBA" id="ARBA00025526"/>
    </source>
</evidence>
<dbReference type="InterPro" id="IPR027417">
    <property type="entry name" value="P-loop_NTPase"/>
</dbReference>
<accession>A0A8J2UKA9</accession>
<dbReference type="CDD" id="cd15491">
    <property type="entry name" value="selB_III"/>
    <property type="match status" value="1"/>
</dbReference>
<dbReference type="GO" id="GO:0003723">
    <property type="term" value="F:RNA binding"/>
    <property type="evidence" value="ECO:0007669"/>
    <property type="project" value="InterPro"/>
</dbReference>
<organism evidence="10 11">
    <name type="scientific">Oxalicibacterium flavum</name>
    <dbReference type="NCBI Taxonomy" id="179467"/>
    <lineage>
        <taxon>Bacteria</taxon>
        <taxon>Pseudomonadati</taxon>
        <taxon>Pseudomonadota</taxon>
        <taxon>Betaproteobacteria</taxon>
        <taxon>Burkholderiales</taxon>
        <taxon>Oxalobacteraceae</taxon>
        <taxon>Oxalicibacterium</taxon>
    </lineage>
</organism>
<evidence type="ECO:0000313" key="10">
    <source>
        <dbReference type="EMBL" id="GGC01577.1"/>
    </source>
</evidence>
<evidence type="ECO:0000256" key="6">
    <source>
        <dbReference type="ARBA" id="ARBA00023134"/>
    </source>
</evidence>
<keyword evidence="4" id="KW-0547">Nucleotide-binding</keyword>
<sequence length="637" mass="69664">MIVGTAGHIDHGKTALVRALTGIDGDRLPEEKRRGITLELGYAWMPAADGKLIGFVDMPGHEKLVRTMVAGASGIDYGLLLIAADDGIMPQTLEHLTILSLLGVRRGAAVITKIDKADDALLQQRENEVRALLAAHGLDDYAMLQVSAMNGQGIDELRALLLEQARQTEDTREDKAGFRMGLDRVFTLDGVGTVVAGSIAAGSVKVGDSLCLAHAPERQYRVRSLHVHNRGVEQAHAGQRCAVGLAGLDRAEVERGQMLCEPGIAQSTQRIDVWLQLAASEDKVLRSGTQVHLHLATQDCLASVAILGQSSIAPGEAGLAQLVLQREIHAWQGDRFILRDASATRTMAGGSVLDVHGPVRYRQTLERIAYLHTQHADDAAERFQGALAFSPFGIHGRDWLRSAGLRDWPFDPLALEDVVADEAGSWVVSRQRLAESERAVTASLEAFHARFPEDIGPDRQRVRRLAVPRMPESLWSSLADRLRTAGVIGERNGFLHLPEHGVQLLAAEKIVAERVLPLLREGRFDPPWVRDLAATTNLPETQLRVVMARMTKAGEVFQIVKDLYYHPDVVQQLAGLARSLGQDKGSVTAADYRDATGLGRKRAIQILEFFDRIGFLRRVGDEHLLRPGTSLFPSAQD</sequence>
<evidence type="ECO:0000259" key="9">
    <source>
        <dbReference type="PROSITE" id="PS51722"/>
    </source>
</evidence>
<evidence type="ECO:0000313" key="11">
    <source>
        <dbReference type="Proteomes" id="UP000620266"/>
    </source>
</evidence>
<dbReference type="PRINTS" id="PR00315">
    <property type="entry name" value="ELONGATNFCT"/>
</dbReference>
<dbReference type="SUPFAM" id="SSF50447">
    <property type="entry name" value="Translation proteins"/>
    <property type="match status" value="1"/>
</dbReference>
<name>A0A8J2UKA9_9BURK</name>
<dbReference type="SUPFAM" id="SSF46785">
    <property type="entry name" value="Winged helix' DNA-binding domain"/>
    <property type="match status" value="3"/>
</dbReference>
<keyword evidence="5" id="KW-0648">Protein biosynthesis</keyword>
<dbReference type="SUPFAM" id="SSF50465">
    <property type="entry name" value="EF-Tu/eEF-1alpha/eIF2-gamma C-terminal domain"/>
    <property type="match status" value="1"/>
</dbReference>
<evidence type="ECO:0000256" key="1">
    <source>
        <dbReference type="ARBA" id="ARBA00004496"/>
    </source>
</evidence>
<dbReference type="InterPro" id="IPR057335">
    <property type="entry name" value="Beta-barrel_SelB"/>
</dbReference>
<dbReference type="GO" id="GO:0003746">
    <property type="term" value="F:translation elongation factor activity"/>
    <property type="evidence" value="ECO:0007669"/>
    <property type="project" value="InterPro"/>
</dbReference>
<dbReference type="InterPro" id="IPR000795">
    <property type="entry name" value="T_Tr_GTP-bd_dom"/>
</dbReference>
<reference evidence="10" key="1">
    <citation type="journal article" date="2014" name="Int. J. Syst. Evol. Microbiol.">
        <title>Complete genome sequence of Corynebacterium casei LMG S-19264T (=DSM 44701T), isolated from a smear-ripened cheese.</title>
        <authorList>
            <consortium name="US DOE Joint Genome Institute (JGI-PGF)"/>
            <person name="Walter F."/>
            <person name="Albersmeier A."/>
            <person name="Kalinowski J."/>
            <person name="Ruckert C."/>
        </authorList>
    </citation>
    <scope>NUCLEOTIDE SEQUENCE</scope>
    <source>
        <strain evidence="10">CCM 7086</strain>
    </source>
</reference>
<dbReference type="InterPro" id="IPR036388">
    <property type="entry name" value="WH-like_DNA-bd_sf"/>
</dbReference>
<gene>
    <name evidence="10" type="primary">selB</name>
    <name evidence="10" type="ORF">GCM10007205_08510</name>
</gene>
<evidence type="ECO:0000256" key="5">
    <source>
        <dbReference type="ARBA" id="ARBA00022917"/>
    </source>
</evidence>
<dbReference type="Gene3D" id="2.40.30.10">
    <property type="entry name" value="Translation factors"/>
    <property type="match status" value="2"/>
</dbReference>
<dbReference type="InterPro" id="IPR004161">
    <property type="entry name" value="EFTu-like_2"/>
</dbReference>
<dbReference type="GO" id="GO:0001514">
    <property type="term" value="P:selenocysteine incorporation"/>
    <property type="evidence" value="ECO:0007669"/>
    <property type="project" value="InterPro"/>
</dbReference>
<protein>
    <recommendedName>
        <fullName evidence="2">Selenocysteine-specific elongation factor</fullName>
    </recommendedName>
    <alternativeName>
        <fullName evidence="8">SelB translation factor</fullName>
    </alternativeName>
</protein>
<evidence type="ECO:0000256" key="8">
    <source>
        <dbReference type="ARBA" id="ARBA00031615"/>
    </source>
</evidence>
<dbReference type="Pfam" id="PF09106">
    <property type="entry name" value="WHD_2nd_SelB"/>
    <property type="match status" value="1"/>
</dbReference>
<evidence type="ECO:0000256" key="3">
    <source>
        <dbReference type="ARBA" id="ARBA00022490"/>
    </source>
</evidence>
<dbReference type="GO" id="GO:0005525">
    <property type="term" value="F:GTP binding"/>
    <property type="evidence" value="ECO:0007669"/>
    <property type="project" value="UniProtKB-KW"/>
</dbReference>
<keyword evidence="3" id="KW-0963">Cytoplasm</keyword>
<dbReference type="GO" id="GO:0005737">
    <property type="term" value="C:cytoplasm"/>
    <property type="evidence" value="ECO:0007669"/>
    <property type="project" value="UniProtKB-SubCell"/>
</dbReference>
<keyword evidence="6" id="KW-0342">GTP-binding</keyword>
<dbReference type="InterPro" id="IPR009000">
    <property type="entry name" value="Transl_B-barrel_sf"/>
</dbReference>
<dbReference type="Pfam" id="PF00009">
    <property type="entry name" value="GTP_EFTU"/>
    <property type="match status" value="1"/>
</dbReference>
<dbReference type="InterPro" id="IPR009001">
    <property type="entry name" value="Transl_elong_EF1A/Init_IF2_C"/>
</dbReference>
<dbReference type="AlphaFoldDB" id="A0A8J2UKA9"/>
<dbReference type="PANTHER" id="PTHR43721:SF22">
    <property type="entry name" value="ELONGATION FACTOR TU, MITOCHONDRIAL"/>
    <property type="match status" value="1"/>
</dbReference>
<evidence type="ECO:0000256" key="4">
    <source>
        <dbReference type="ARBA" id="ARBA00022741"/>
    </source>
</evidence>
<evidence type="ECO:0000256" key="2">
    <source>
        <dbReference type="ARBA" id="ARBA00015953"/>
    </source>
</evidence>
<comment type="function">
    <text evidence="7">Translation factor necessary for the incorporation of selenocysteine into proteins. It probably replaces EF-Tu for the insertion of selenocysteine directed by the UGA codon. SelB binds GTP and GDP.</text>
</comment>
<dbReference type="InterPro" id="IPR015191">
    <property type="entry name" value="SelB_WHD4"/>
</dbReference>
<dbReference type="Gene3D" id="1.10.10.2770">
    <property type="match status" value="1"/>
</dbReference>
<dbReference type="Gene3D" id="3.40.50.300">
    <property type="entry name" value="P-loop containing nucleotide triphosphate hydrolases"/>
    <property type="match status" value="1"/>
</dbReference>
<dbReference type="InterPro" id="IPR048931">
    <property type="entry name" value="WHD_2nd_SelB_bact"/>
</dbReference>
<dbReference type="PROSITE" id="PS51722">
    <property type="entry name" value="G_TR_2"/>
    <property type="match status" value="1"/>
</dbReference>
<dbReference type="CDD" id="cd04171">
    <property type="entry name" value="SelB"/>
    <property type="match status" value="1"/>
</dbReference>
<keyword evidence="11" id="KW-1185">Reference proteome</keyword>
<dbReference type="InterPro" id="IPR036390">
    <property type="entry name" value="WH_DNA-bd_sf"/>
</dbReference>
<dbReference type="Pfam" id="PF25461">
    <property type="entry name" value="Beta-barrel_SelB"/>
    <property type="match status" value="1"/>
</dbReference>
<dbReference type="GO" id="GO:0003924">
    <property type="term" value="F:GTPase activity"/>
    <property type="evidence" value="ECO:0007669"/>
    <property type="project" value="InterPro"/>
</dbReference>
<comment type="caution">
    <text evidence="10">The sequence shown here is derived from an EMBL/GenBank/DDBJ whole genome shotgun (WGS) entry which is preliminary data.</text>
</comment>
<proteinExistence type="predicted"/>
<dbReference type="RefSeq" id="WP_188394959.1">
    <property type="nucleotide sequence ID" value="NZ_BMCG01000002.1"/>
</dbReference>
<reference evidence="10" key="2">
    <citation type="submission" date="2020-09" db="EMBL/GenBank/DDBJ databases">
        <authorList>
            <person name="Sun Q."/>
            <person name="Sedlacek I."/>
        </authorList>
    </citation>
    <scope>NUCLEOTIDE SEQUENCE</scope>
    <source>
        <strain evidence="10">CCM 7086</strain>
    </source>
</reference>
<comment type="subcellular location">
    <subcellularLocation>
        <location evidence="1">Cytoplasm</location>
    </subcellularLocation>
</comment>
<dbReference type="EMBL" id="BMCG01000002">
    <property type="protein sequence ID" value="GGC01577.1"/>
    <property type="molecule type" value="Genomic_DNA"/>
</dbReference>
<dbReference type="NCBIfam" id="TIGR00475">
    <property type="entry name" value="selB"/>
    <property type="match status" value="1"/>
</dbReference>